<dbReference type="PROSITE" id="PS51195">
    <property type="entry name" value="Q_MOTIF"/>
    <property type="match status" value="1"/>
</dbReference>
<keyword evidence="5" id="KW-0067">ATP-binding</keyword>
<evidence type="ECO:0000256" key="1">
    <source>
        <dbReference type="ARBA" id="ARBA00012552"/>
    </source>
</evidence>
<dbReference type="PANTHER" id="PTHR47959:SF1">
    <property type="entry name" value="ATP-DEPENDENT RNA HELICASE DBPA"/>
    <property type="match status" value="1"/>
</dbReference>
<proteinExistence type="predicted"/>
<protein>
    <recommendedName>
        <fullName evidence="1">RNA helicase</fullName>
        <ecNumber evidence="1">3.6.4.13</ecNumber>
    </recommendedName>
</protein>
<accession>A0A6C0JPS7</accession>
<evidence type="ECO:0000256" key="6">
    <source>
        <dbReference type="ARBA" id="ARBA00022884"/>
    </source>
</evidence>
<evidence type="ECO:0000259" key="9">
    <source>
        <dbReference type="PROSITE" id="PS51194"/>
    </source>
</evidence>
<dbReference type="InterPro" id="IPR011545">
    <property type="entry name" value="DEAD/DEAH_box_helicase_dom"/>
</dbReference>
<dbReference type="Gene3D" id="3.40.50.300">
    <property type="entry name" value="P-loop containing nucleotide triphosphate hydrolases"/>
    <property type="match status" value="2"/>
</dbReference>
<dbReference type="GO" id="GO:0005524">
    <property type="term" value="F:ATP binding"/>
    <property type="evidence" value="ECO:0007669"/>
    <property type="project" value="UniProtKB-KW"/>
</dbReference>
<keyword evidence="2" id="KW-0547">Nucleotide-binding</keyword>
<evidence type="ECO:0000256" key="4">
    <source>
        <dbReference type="ARBA" id="ARBA00022806"/>
    </source>
</evidence>
<name>A0A6C0JPS7_9ZZZZ</name>
<evidence type="ECO:0000256" key="3">
    <source>
        <dbReference type="ARBA" id="ARBA00022801"/>
    </source>
</evidence>
<dbReference type="PROSITE" id="PS51192">
    <property type="entry name" value="HELICASE_ATP_BIND_1"/>
    <property type="match status" value="1"/>
</dbReference>
<keyword evidence="4" id="KW-0347">Helicase</keyword>
<dbReference type="GO" id="GO:0003724">
    <property type="term" value="F:RNA helicase activity"/>
    <property type="evidence" value="ECO:0007669"/>
    <property type="project" value="UniProtKB-EC"/>
</dbReference>
<evidence type="ECO:0000259" key="10">
    <source>
        <dbReference type="PROSITE" id="PS51195"/>
    </source>
</evidence>
<keyword evidence="3" id="KW-0378">Hydrolase</keyword>
<dbReference type="EC" id="3.6.4.13" evidence="1"/>
<dbReference type="Pfam" id="PF00270">
    <property type="entry name" value="DEAD"/>
    <property type="match status" value="1"/>
</dbReference>
<feature type="domain" description="DEAD-box RNA helicase Q" evidence="10">
    <location>
        <begin position="34"/>
        <end position="62"/>
    </location>
</feature>
<feature type="domain" description="Helicase ATP-binding" evidence="8">
    <location>
        <begin position="65"/>
        <end position="237"/>
    </location>
</feature>
<dbReference type="InterPro" id="IPR050079">
    <property type="entry name" value="DEAD_box_RNA_helicase"/>
</dbReference>
<feature type="domain" description="Helicase C-terminal" evidence="9">
    <location>
        <begin position="265"/>
        <end position="406"/>
    </location>
</feature>
<dbReference type="CDD" id="cd18787">
    <property type="entry name" value="SF2_C_DEAD"/>
    <property type="match status" value="1"/>
</dbReference>
<sequence length="406" mass="46112">MDLEMKNDKDLFTSQDDEIGFNNISIIDEYPMVESWDAYDIKSDLLRGIYAYGFENPSEIQKKAILPIINGRDIIAQAQSGSGKTGTFSIGTLQNIDTTSNTTQCIILAPTHELVKQIAVVITRLGTFINGLRVKVIIGGTSIQEDAADIKENAPHIIVGCTGRVYDMIIRKFLRVSNIKMLVLDEADEMLSKGFKDQIYNIIQCFKKDVQFVLFSATMPEDILKMINQSMKNPVKITMKKEQLNLECIQQYFVALHDDKNKYDTLKDLFSIISVNQCIIYCNNVKRVIDLQNAMINDGYSVCSIHSSMDKLEREQVFANFRTGSARVLISSNITARGIDIQQVSTVINFDIPKCVHTYLHRIGRSGRWGRKGLAINFVTKKDIYLMRKIENYYSININELPNNIK</sequence>
<dbReference type="InterPro" id="IPR000629">
    <property type="entry name" value="RNA-helicase_DEAD-box_CS"/>
</dbReference>
<comment type="catalytic activity">
    <reaction evidence="7">
        <text>ATP + H2O = ADP + phosphate + H(+)</text>
        <dbReference type="Rhea" id="RHEA:13065"/>
        <dbReference type="ChEBI" id="CHEBI:15377"/>
        <dbReference type="ChEBI" id="CHEBI:15378"/>
        <dbReference type="ChEBI" id="CHEBI:30616"/>
        <dbReference type="ChEBI" id="CHEBI:43474"/>
        <dbReference type="ChEBI" id="CHEBI:456216"/>
        <dbReference type="EC" id="3.6.4.13"/>
    </reaction>
</comment>
<dbReference type="FunFam" id="3.40.50.300:FF:000849">
    <property type="entry name" value="ATP-dependent RNA helicase DBP5"/>
    <property type="match status" value="1"/>
</dbReference>
<reference evidence="11" key="1">
    <citation type="journal article" date="2020" name="Nature">
        <title>Giant virus diversity and host interactions through global metagenomics.</title>
        <authorList>
            <person name="Schulz F."/>
            <person name="Roux S."/>
            <person name="Paez-Espino D."/>
            <person name="Jungbluth S."/>
            <person name="Walsh D.A."/>
            <person name="Denef V.J."/>
            <person name="McMahon K.D."/>
            <person name="Konstantinidis K.T."/>
            <person name="Eloe-Fadrosh E.A."/>
            <person name="Kyrpides N.C."/>
            <person name="Woyke T."/>
        </authorList>
    </citation>
    <scope>NUCLEOTIDE SEQUENCE</scope>
    <source>
        <strain evidence="11">GVMAG-M-3300027747-57</strain>
    </source>
</reference>
<organism evidence="11">
    <name type="scientific">viral metagenome</name>
    <dbReference type="NCBI Taxonomy" id="1070528"/>
    <lineage>
        <taxon>unclassified sequences</taxon>
        <taxon>metagenomes</taxon>
        <taxon>organismal metagenomes</taxon>
    </lineage>
</organism>
<dbReference type="Pfam" id="PF00271">
    <property type="entry name" value="Helicase_C"/>
    <property type="match status" value="1"/>
</dbReference>
<dbReference type="InterPro" id="IPR014001">
    <property type="entry name" value="Helicase_ATP-bd"/>
</dbReference>
<dbReference type="PROSITE" id="PS51194">
    <property type="entry name" value="HELICASE_CTER"/>
    <property type="match status" value="1"/>
</dbReference>
<dbReference type="InterPro" id="IPR027417">
    <property type="entry name" value="P-loop_NTPase"/>
</dbReference>
<evidence type="ECO:0000313" key="11">
    <source>
        <dbReference type="EMBL" id="QHU06427.1"/>
    </source>
</evidence>
<dbReference type="GO" id="GO:0016787">
    <property type="term" value="F:hydrolase activity"/>
    <property type="evidence" value="ECO:0007669"/>
    <property type="project" value="UniProtKB-KW"/>
</dbReference>
<dbReference type="PANTHER" id="PTHR47959">
    <property type="entry name" value="ATP-DEPENDENT RNA HELICASE RHLE-RELATED"/>
    <property type="match status" value="1"/>
</dbReference>
<dbReference type="GO" id="GO:0005829">
    <property type="term" value="C:cytosol"/>
    <property type="evidence" value="ECO:0007669"/>
    <property type="project" value="TreeGrafter"/>
</dbReference>
<evidence type="ECO:0000259" key="8">
    <source>
        <dbReference type="PROSITE" id="PS51192"/>
    </source>
</evidence>
<dbReference type="InterPro" id="IPR014014">
    <property type="entry name" value="RNA_helicase_DEAD_Q_motif"/>
</dbReference>
<dbReference type="AlphaFoldDB" id="A0A6C0JPS7"/>
<dbReference type="InterPro" id="IPR001650">
    <property type="entry name" value="Helicase_C-like"/>
</dbReference>
<evidence type="ECO:0000256" key="7">
    <source>
        <dbReference type="ARBA" id="ARBA00047984"/>
    </source>
</evidence>
<evidence type="ECO:0000256" key="5">
    <source>
        <dbReference type="ARBA" id="ARBA00022840"/>
    </source>
</evidence>
<dbReference type="SMART" id="SM00490">
    <property type="entry name" value="HELICc"/>
    <property type="match status" value="1"/>
</dbReference>
<dbReference type="EMBL" id="MN740434">
    <property type="protein sequence ID" value="QHU06427.1"/>
    <property type="molecule type" value="Genomic_DNA"/>
</dbReference>
<dbReference type="SMART" id="SM00487">
    <property type="entry name" value="DEXDc"/>
    <property type="match status" value="1"/>
</dbReference>
<evidence type="ECO:0000256" key="2">
    <source>
        <dbReference type="ARBA" id="ARBA00022741"/>
    </source>
</evidence>
<keyword evidence="6" id="KW-0694">RNA-binding</keyword>
<dbReference type="PROSITE" id="PS00039">
    <property type="entry name" value="DEAD_ATP_HELICASE"/>
    <property type="match status" value="1"/>
</dbReference>
<dbReference type="GO" id="GO:0003723">
    <property type="term" value="F:RNA binding"/>
    <property type="evidence" value="ECO:0007669"/>
    <property type="project" value="UniProtKB-KW"/>
</dbReference>
<dbReference type="SUPFAM" id="SSF52540">
    <property type="entry name" value="P-loop containing nucleoside triphosphate hydrolases"/>
    <property type="match status" value="1"/>
</dbReference>